<dbReference type="InterPro" id="IPR026444">
    <property type="entry name" value="Secre_tail"/>
</dbReference>
<dbReference type="RefSeq" id="WP_114065169.1">
    <property type="nucleotide sequence ID" value="NZ_CP030850.1"/>
</dbReference>
<reference evidence="2 3" key="1">
    <citation type="submission" date="2018-07" db="EMBL/GenBank/DDBJ databases">
        <title>Genome sequencing of Runella.</title>
        <authorList>
            <person name="Baek M.-G."/>
            <person name="Yi H."/>
        </authorList>
    </citation>
    <scope>NUCLEOTIDE SEQUENCE [LARGE SCALE GENOMIC DNA]</scope>
    <source>
        <strain evidence="2 3">HYN0085</strain>
    </source>
</reference>
<dbReference type="Gene3D" id="2.60.40.10">
    <property type="entry name" value="Immunoglobulins"/>
    <property type="match status" value="1"/>
</dbReference>
<dbReference type="SUPFAM" id="SSF49299">
    <property type="entry name" value="PKD domain"/>
    <property type="match status" value="1"/>
</dbReference>
<sequence>MIKIIRGWLLLFLMGIAISGWAQWNSNLSQNTRVSAGAMHSFAYGAVAGDDGSVLVTWAESIGNASIMFAQRYRADGTVAFAKKELFRYTFADCTKEGFSGMKLLKASGSDDVFVIYNVNTTVVVQGGLTTYLQYQIISFADGSTKIPNNSNENRGLNLGYNYGATAPGVAFDAHFIRDGGSKVAIAWAQKNNPADMNRGGGGSLVTLTDLRIAILDASNRTAPTAYFIEGDGGDQNSPRVYAQGERIFVSFIDRNSTVAVRKYKYALNGTTIAKEWGGNAQYLGGLPDPQNMGVQPSFDDSNPICVYSASGSGAGKVIKAHRFNPTSGAALGTTDIGNGDQIGGVKMVGNSGQFSLNVAFINSRNNRQIVRRYMGNTATSAETPITLRNHDGDPTFEGIKIGDSPEKYLFVGENRSNGELYGQVIRFDNNSSEGVREWGDNGKIVSNASGNKTGGRLSVLNSNALFFLWRDERNRNSTCTADIYAQVLDANGNPPLSVTISKPSLNRSSLCVKDTLRISFTTTGTFPVGNVFTADILNEAGTSVVLTNFPGTTASPISIVLPTGIPNGRYRIRVKSSMPTANSLENSDVFTVTSTPVISATANGLKSLSVCSGAPVTLTSSAGFTMYSWKGPAGYTNSSQSPMLTSTIPGYYTVTGTSSCGTAKDSIQLSVNQIPNAVDATNRTSYVSGETIQLKAPSGMGYTYAWTGPNGFMSTLQNPTIANAAVGMSGNYVVTVKANGCEAKNELMITVSNQPVTGITTVSANPGVVCPGANVSVSFVKQPSNSVGIFNVFLINSAGQKIGGSLASGAGSPLSVRIPDATPAGANYQLQVEVSDAIKAQSGPVTVLQRASAQMLSPRGDTSVVFRKAGDNLNVRVRVQGSGPFTLNFSGGSRTVRNAGDTTLSFRIENETTFTFQGVTGACGAGTLSGVQSARIALKRVVAIEKDSLGRPAVTVFPNPAAHKLAIQLRDNLPTNVTTEVRIFDLKGSVVKKVTFSNLQHDWDISSLPSGFYVVEVIRTETRYTFKIRKE</sequence>
<dbReference type="AlphaFoldDB" id="A0A344TCL1"/>
<gene>
    <name evidence="2" type="ORF">DR864_00895</name>
</gene>
<evidence type="ECO:0000313" key="2">
    <source>
        <dbReference type="EMBL" id="AXE16382.1"/>
    </source>
</evidence>
<organism evidence="2 3">
    <name type="scientific">Runella rosea</name>
    <dbReference type="NCBI Taxonomy" id="2259595"/>
    <lineage>
        <taxon>Bacteria</taxon>
        <taxon>Pseudomonadati</taxon>
        <taxon>Bacteroidota</taxon>
        <taxon>Cytophagia</taxon>
        <taxon>Cytophagales</taxon>
        <taxon>Spirosomataceae</taxon>
        <taxon>Runella</taxon>
    </lineage>
</organism>
<dbReference type="InterPro" id="IPR035986">
    <property type="entry name" value="PKD_dom_sf"/>
</dbReference>
<name>A0A344TCL1_9BACT</name>
<protein>
    <recommendedName>
        <fullName evidence="1">Secretion system C-terminal sorting domain-containing protein</fullName>
    </recommendedName>
</protein>
<keyword evidence="3" id="KW-1185">Reference proteome</keyword>
<dbReference type="Pfam" id="PF18962">
    <property type="entry name" value="Por_Secre_tail"/>
    <property type="match status" value="1"/>
</dbReference>
<proteinExistence type="predicted"/>
<accession>A0A344TCL1</accession>
<dbReference type="NCBIfam" id="TIGR04183">
    <property type="entry name" value="Por_Secre_tail"/>
    <property type="match status" value="1"/>
</dbReference>
<dbReference type="Proteomes" id="UP000251993">
    <property type="component" value="Chromosome"/>
</dbReference>
<evidence type="ECO:0000313" key="3">
    <source>
        <dbReference type="Proteomes" id="UP000251993"/>
    </source>
</evidence>
<feature type="domain" description="Secretion system C-terminal sorting" evidence="1">
    <location>
        <begin position="957"/>
        <end position="1027"/>
    </location>
</feature>
<evidence type="ECO:0000259" key="1">
    <source>
        <dbReference type="Pfam" id="PF18962"/>
    </source>
</evidence>
<dbReference type="InterPro" id="IPR013783">
    <property type="entry name" value="Ig-like_fold"/>
</dbReference>
<dbReference type="OrthoDB" id="899763at2"/>
<dbReference type="EMBL" id="CP030850">
    <property type="protein sequence ID" value="AXE16382.1"/>
    <property type="molecule type" value="Genomic_DNA"/>
</dbReference>
<dbReference type="KEGG" id="run:DR864_00895"/>